<feature type="domain" description="RRM" evidence="9">
    <location>
        <begin position="39"/>
        <end position="129"/>
    </location>
</feature>
<dbReference type="GO" id="GO:0071541">
    <property type="term" value="C:eukaryotic translation initiation factor 3 complex, eIF3m"/>
    <property type="evidence" value="ECO:0007669"/>
    <property type="project" value="EnsemblFungi"/>
</dbReference>
<comment type="similarity">
    <text evidence="7 8">Belongs to the eIF-3 subunit B family.</text>
</comment>
<dbReference type="GO" id="GO:0016282">
    <property type="term" value="C:eukaryotic 43S preinitiation complex"/>
    <property type="evidence" value="ECO:0007669"/>
    <property type="project" value="UniProtKB-UniRule"/>
</dbReference>
<name>S9X4G4_SCHCR</name>
<dbReference type="FunFam" id="2.130.10.10:FF:000419">
    <property type="entry name" value="Eukaryotic translation initiation factor 3 subunit B"/>
    <property type="match status" value="1"/>
</dbReference>
<dbReference type="InterPro" id="IPR013979">
    <property type="entry name" value="TIF_beta_prop-like"/>
</dbReference>
<dbReference type="InterPro" id="IPR003954">
    <property type="entry name" value="RRM_euk-type"/>
</dbReference>
<dbReference type="AlphaFoldDB" id="S9X4G4"/>
<comment type="subunit">
    <text evidence="7 8">Component of the eukaryotic translation initiation factor 3 (eIF-3) complex.</text>
</comment>
<proteinExistence type="inferred from homology"/>
<sequence>MSESLVEEIKSQIVVRDDEINVSDLEAKLNVAKPVGYDTVVVIQGVPVVEETKVQDFYRFLATRLFAKIGKVKENGLYMPLEDKGGKKMSIGIVFADFENSEFADLCVQELDGKQVLKSHVFVVRKLNQLEKALNTPEEFTYEEREFKEREHLRSWLADYYGRDQFISYYGNQVSVNWNRKSDVPEQAVNRENWTETYVQWSPLGTYLVSLHLRGIQLWGGESWNMCARFLHPYVKFIDFSPNEKYLVSWSFEPVRLPPIGHPARETMPFTDEDEGKHCFVWDIASGRILRSFKIPQQVDNVKDAKKVVWPLFKWSADDRFLARINVGQSISIYETPSLSLVDKKALKIDGVQNFEWCPVSNALGGDDKEQLLAYWTPEVLNQPARVALISVPSKQTIRTKNLFNVSDCKLYWQSNGDFLSVKVDRHTKTKKSTFSNLEIFRIREKNIPVEVVDLKDVVLNFAWEPKSDRFAIISANDQILSSTNVKTTLSFYGFEHKKNTTSTFRHITSFDKKSLNSIFFAPNGRFLVAATLGSATQYDLEFYDMDFDTDKKEPDALANVQQTGSTEHFGMTELEWDPSGRYVTTSSTVWRHKLENGYRISDFRGTLLREEMIPDFKQFIWRPRPPTLLSKEDMKNIRRKLKDYNRLFDEEDIAETSSANRELAARRRNLISEWQRYREEVTARVAEERAAVGQPLHSVLPADEEEVIQETIEEVISEQIETIED</sequence>
<dbReference type="STRING" id="653667.S9X4G4"/>
<keyword evidence="1 7" id="KW-0963">Cytoplasm</keyword>
<dbReference type="Gene3D" id="2.130.10.10">
    <property type="entry name" value="YVTN repeat-like/Quinoprotein amine dehydrogenase"/>
    <property type="match status" value="1"/>
</dbReference>
<dbReference type="Gene3D" id="3.30.70.330">
    <property type="match status" value="1"/>
</dbReference>
<dbReference type="SUPFAM" id="SSF82171">
    <property type="entry name" value="DPP6 N-terminal domain-like"/>
    <property type="match status" value="1"/>
</dbReference>
<gene>
    <name evidence="7" type="primary">PRT1</name>
    <name evidence="10" type="ORF">SPOG_00388</name>
</gene>
<dbReference type="HOGENOM" id="CLU_011152_4_0_1"/>
<dbReference type="InterPro" id="IPR011400">
    <property type="entry name" value="EIF3B"/>
</dbReference>
<keyword evidence="2 7" id="KW-0396">Initiation factor</keyword>
<dbReference type="Pfam" id="PF08662">
    <property type="entry name" value="eIF2A"/>
    <property type="match status" value="1"/>
</dbReference>
<evidence type="ECO:0000256" key="6">
    <source>
        <dbReference type="ARBA" id="ARBA00022917"/>
    </source>
</evidence>
<evidence type="ECO:0000256" key="8">
    <source>
        <dbReference type="PIRNR" id="PIRNR036424"/>
    </source>
</evidence>
<dbReference type="GO" id="GO:0033290">
    <property type="term" value="C:eukaryotic 48S preinitiation complex"/>
    <property type="evidence" value="ECO:0007669"/>
    <property type="project" value="UniProtKB-UniRule"/>
</dbReference>
<comment type="function">
    <text evidence="7">RNA-binding component of the eukaryotic translation initiation factor 3 (eIF-3) complex, which is involved in protein synthesis of a specialized repertoire of mRNAs and, together with other initiation factors, stimulates binding of mRNA and methionyl-tRNAi to the 40S ribosome. The eIF-3 complex specifically targets and initiates translation of a subset of mRNAs involved in cell proliferation.</text>
</comment>
<accession>S9X4G4</accession>
<dbReference type="SMART" id="SM00361">
    <property type="entry name" value="RRM_1"/>
    <property type="match status" value="1"/>
</dbReference>
<dbReference type="OMA" id="LWGGPQF"/>
<dbReference type="GO" id="GO:0010494">
    <property type="term" value="C:cytoplasmic stress granule"/>
    <property type="evidence" value="ECO:0007669"/>
    <property type="project" value="EnsemblFungi"/>
</dbReference>
<comment type="function">
    <text evidence="8">Component of the eukaryotic translation initiation factor 3 (eIF-3) complex, which is involved in protein synthesis and, together with other initiation factors, stimulates binding of mRNA and methionyl-tRNAi to the 40S ribosome.</text>
</comment>
<comment type="subcellular location">
    <subcellularLocation>
        <location evidence="7 8">Cytoplasm</location>
    </subcellularLocation>
</comment>
<evidence type="ECO:0000313" key="10">
    <source>
        <dbReference type="EMBL" id="EPY51967.1"/>
    </source>
</evidence>
<evidence type="ECO:0000259" key="9">
    <source>
        <dbReference type="PROSITE" id="PS50102"/>
    </source>
</evidence>
<evidence type="ECO:0000256" key="4">
    <source>
        <dbReference type="ARBA" id="ARBA00022737"/>
    </source>
</evidence>
<evidence type="ECO:0000313" key="11">
    <source>
        <dbReference type="Proteomes" id="UP000015464"/>
    </source>
</evidence>
<keyword evidence="5 7" id="KW-0694">RNA-binding</keyword>
<dbReference type="GO" id="GO:0001732">
    <property type="term" value="P:formation of cytoplasmic translation initiation complex"/>
    <property type="evidence" value="ECO:0007669"/>
    <property type="project" value="UniProtKB-UniRule"/>
</dbReference>
<dbReference type="PIRSF" id="PIRSF036424">
    <property type="entry name" value="eIF3b"/>
    <property type="match status" value="1"/>
</dbReference>
<evidence type="ECO:0000256" key="7">
    <source>
        <dbReference type="HAMAP-Rule" id="MF_03001"/>
    </source>
</evidence>
<dbReference type="Proteomes" id="UP000015464">
    <property type="component" value="Unassembled WGS sequence"/>
</dbReference>
<keyword evidence="11" id="KW-1185">Reference proteome</keyword>
<dbReference type="PROSITE" id="PS50102">
    <property type="entry name" value="RRM"/>
    <property type="match status" value="1"/>
</dbReference>
<dbReference type="InterPro" id="IPR035979">
    <property type="entry name" value="RBD_domain_sf"/>
</dbReference>
<dbReference type="GO" id="GO:0031369">
    <property type="term" value="F:translation initiation factor binding"/>
    <property type="evidence" value="ECO:0007669"/>
    <property type="project" value="InterPro"/>
</dbReference>
<dbReference type="RefSeq" id="XP_013023351.1">
    <property type="nucleotide sequence ID" value="XM_013167897.1"/>
</dbReference>
<dbReference type="OrthoDB" id="10250414at2759"/>
<dbReference type="GO" id="GO:0003743">
    <property type="term" value="F:translation initiation factor activity"/>
    <property type="evidence" value="ECO:0007669"/>
    <property type="project" value="UniProtKB-UniRule"/>
</dbReference>
<dbReference type="PANTHER" id="PTHR14068">
    <property type="entry name" value="EUKARYOTIC TRANSLATION INITIATION FACTOR 3 EIF3 -RELATED"/>
    <property type="match status" value="1"/>
</dbReference>
<dbReference type="GO" id="GO:0071540">
    <property type="term" value="C:eukaryotic translation initiation factor 3 complex, eIF3e"/>
    <property type="evidence" value="ECO:0007669"/>
    <property type="project" value="EnsemblFungi"/>
</dbReference>
<keyword evidence="4" id="KW-0677">Repeat</keyword>
<reference evidence="10 11" key="1">
    <citation type="journal article" date="2011" name="Science">
        <title>Comparative functional genomics of the fission yeasts.</title>
        <authorList>
            <person name="Rhind N."/>
            <person name="Chen Z."/>
            <person name="Yassour M."/>
            <person name="Thompson D.A."/>
            <person name="Haas B.J."/>
            <person name="Habib N."/>
            <person name="Wapinski I."/>
            <person name="Roy S."/>
            <person name="Lin M.F."/>
            <person name="Heiman D.I."/>
            <person name="Young S.K."/>
            <person name="Furuya K."/>
            <person name="Guo Y."/>
            <person name="Pidoux A."/>
            <person name="Chen H.M."/>
            <person name="Robbertse B."/>
            <person name="Goldberg J.M."/>
            <person name="Aoki K."/>
            <person name="Bayne E.H."/>
            <person name="Berlin A.M."/>
            <person name="Desjardins C.A."/>
            <person name="Dobbs E."/>
            <person name="Dukaj L."/>
            <person name="Fan L."/>
            <person name="FitzGerald M.G."/>
            <person name="French C."/>
            <person name="Gujja S."/>
            <person name="Hansen K."/>
            <person name="Keifenheim D."/>
            <person name="Levin J.Z."/>
            <person name="Mosher R.A."/>
            <person name="Mueller C.A."/>
            <person name="Pfiffner J."/>
            <person name="Priest M."/>
            <person name="Russ C."/>
            <person name="Smialowska A."/>
            <person name="Swoboda P."/>
            <person name="Sykes S.M."/>
            <person name="Vaughn M."/>
            <person name="Vengrova S."/>
            <person name="Yoder R."/>
            <person name="Zeng Q."/>
            <person name="Allshire R."/>
            <person name="Baulcombe D."/>
            <person name="Birren B.W."/>
            <person name="Brown W."/>
            <person name="Ekwall K."/>
            <person name="Kellis M."/>
            <person name="Leatherwood J."/>
            <person name="Levin H."/>
            <person name="Margalit H."/>
            <person name="Martienssen R."/>
            <person name="Nieduszynski C.A."/>
            <person name="Spatafora J.W."/>
            <person name="Friedman N."/>
            <person name="Dalgaard J.Z."/>
            <person name="Baumann P."/>
            <person name="Niki H."/>
            <person name="Regev A."/>
            <person name="Nusbaum C."/>
        </authorList>
    </citation>
    <scope>NUCLEOTIDE SEQUENCE [LARGE SCALE GENOMIC DNA]</scope>
    <source>
        <strain evidence="11">OY26 / ATCC MYA-4695 / CBS 11777 / NBRC 106824 / NRRL Y48691</strain>
    </source>
</reference>
<dbReference type="InterPro" id="IPR015943">
    <property type="entry name" value="WD40/YVTN_repeat-like_dom_sf"/>
</dbReference>
<keyword evidence="3" id="KW-0853">WD repeat</keyword>
<protein>
    <recommendedName>
        <fullName evidence="7">Eukaryotic translation initiation factor 3 subunit B</fullName>
        <shortName evidence="7">eIF3b</shortName>
    </recommendedName>
    <alternativeName>
        <fullName evidence="7">Eukaryotic translation initiation factor 3 90 kDa subunit homolog</fullName>
        <shortName evidence="7">eIF3 p90</shortName>
    </alternativeName>
    <alternativeName>
        <fullName evidence="7">Translation initiation factor eIF3, p90 subunit homolog</fullName>
    </alternativeName>
</protein>
<dbReference type="EMBL" id="KE546990">
    <property type="protein sequence ID" value="EPY51967.1"/>
    <property type="molecule type" value="Genomic_DNA"/>
</dbReference>
<evidence type="ECO:0000256" key="5">
    <source>
        <dbReference type="ARBA" id="ARBA00022884"/>
    </source>
</evidence>
<dbReference type="GeneID" id="25034720"/>
<evidence type="ECO:0000256" key="3">
    <source>
        <dbReference type="ARBA" id="ARBA00022574"/>
    </source>
</evidence>
<evidence type="ECO:0000256" key="2">
    <source>
        <dbReference type="ARBA" id="ARBA00022540"/>
    </source>
</evidence>
<evidence type="ECO:0000256" key="1">
    <source>
        <dbReference type="ARBA" id="ARBA00022490"/>
    </source>
</evidence>
<organism evidence="10 11">
    <name type="scientific">Schizosaccharomyces cryophilus (strain OY26 / ATCC MYA-4695 / CBS 11777 / NBRC 106824 / NRRL Y48691)</name>
    <name type="common">Fission yeast</name>
    <dbReference type="NCBI Taxonomy" id="653667"/>
    <lineage>
        <taxon>Eukaryota</taxon>
        <taxon>Fungi</taxon>
        <taxon>Dikarya</taxon>
        <taxon>Ascomycota</taxon>
        <taxon>Taphrinomycotina</taxon>
        <taxon>Schizosaccharomycetes</taxon>
        <taxon>Schizosaccharomycetales</taxon>
        <taxon>Schizosaccharomycetaceae</taxon>
        <taxon>Schizosaccharomyces</taxon>
    </lineage>
</organism>
<dbReference type="InterPro" id="IPR000504">
    <property type="entry name" value="RRM_dom"/>
</dbReference>
<dbReference type="PANTHER" id="PTHR14068:SF0">
    <property type="entry name" value="EUKARYOTIC TRANSLATION INITIATION FACTOR 3 SUBUNIT B"/>
    <property type="match status" value="1"/>
</dbReference>
<dbReference type="eggNOG" id="KOG2314">
    <property type="taxonomic scope" value="Eukaryota"/>
</dbReference>
<dbReference type="HAMAP" id="MF_03001">
    <property type="entry name" value="eIF3b"/>
    <property type="match status" value="1"/>
</dbReference>
<dbReference type="SUPFAM" id="SSF54928">
    <property type="entry name" value="RNA-binding domain, RBD"/>
    <property type="match status" value="1"/>
</dbReference>
<keyword evidence="6 7" id="KW-0648">Protein biosynthesis</keyword>
<dbReference type="InterPro" id="IPR012677">
    <property type="entry name" value="Nucleotide-bd_a/b_plait_sf"/>
</dbReference>
<dbReference type="GO" id="GO:0003723">
    <property type="term" value="F:RNA binding"/>
    <property type="evidence" value="ECO:0007669"/>
    <property type="project" value="UniProtKB-UniRule"/>
</dbReference>